<dbReference type="Pfam" id="PF20288">
    <property type="entry name" value="MC2"/>
    <property type="match status" value="1"/>
</dbReference>
<evidence type="ECO:0000313" key="2">
    <source>
        <dbReference type="Proteomes" id="UP000502665"/>
    </source>
</evidence>
<accession>A0A6M4WRL3</accession>
<organism evidence="1 2">
    <name type="scientific">Streptomyces asoensis</name>
    <dbReference type="NCBI Taxonomy" id="249586"/>
    <lineage>
        <taxon>Bacteria</taxon>
        <taxon>Bacillati</taxon>
        <taxon>Actinomycetota</taxon>
        <taxon>Actinomycetes</taxon>
        <taxon>Kitasatosporales</taxon>
        <taxon>Streptomycetaceae</taxon>
        <taxon>Streptomyces</taxon>
    </lineage>
</organism>
<keyword evidence="2" id="KW-1185">Reference proteome</keyword>
<reference evidence="1" key="1">
    <citation type="submission" date="2020-03" db="EMBL/GenBank/DDBJ databases">
        <title>Molecular networking-based the target discovery of potent antiproliferative macrolactams: 5/6/7/16 polycyclic ansamycins and glycosylated trienomycin from Streptomyces cacaoi subsp. asoensis.</title>
        <authorList>
            <person name="Liu L.-L."/>
        </authorList>
    </citation>
    <scope>NUCLEOTIDE SEQUENCE [LARGE SCALE GENOMIC DNA]</scope>
    <source>
        <strain evidence="1">H2S5</strain>
    </source>
</reference>
<dbReference type="InterPro" id="IPR046904">
    <property type="entry name" value="ABC-3C_MC2"/>
</dbReference>
<sequence length="183" mass="20396">MTSRSKSRGKEGSDRYFRPEDQEEFRLAQLLLLLEVAKNSNLAPSAERLGVLDFFAANPFLVIQPSDAEYRDLILAGFSVKPLTYAAPGHRFVTRRSRLQNDLALLIAYGLAIPTTSAGHRVYHISDAGQTAASKLSSIYAQGYRTSVEVVAKRVRKVPDSKLPEFCRQWLQADPAMLDLLNV</sequence>
<dbReference type="AlphaFoldDB" id="A0A6M4WRL3"/>
<evidence type="ECO:0000313" key="1">
    <source>
        <dbReference type="EMBL" id="QJT03184.1"/>
    </source>
</evidence>
<protein>
    <submittedName>
        <fullName evidence="1">Uncharacterized protein</fullName>
    </submittedName>
</protein>
<dbReference type="RefSeq" id="WP_171398655.1">
    <property type="nucleotide sequence ID" value="NZ_CP049838.1"/>
</dbReference>
<dbReference type="Proteomes" id="UP000502665">
    <property type="component" value="Chromosome"/>
</dbReference>
<name>A0A6M4WRL3_9ACTN</name>
<dbReference type="EMBL" id="CP049838">
    <property type="protein sequence ID" value="QJT03184.1"/>
    <property type="molecule type" value="Genomic_DNA"/>
</dbReference>
<proteinExistence type="predicted"/>
<gene>
    <name evidence="1" type="ORF">G9272_25275</name>
</gene>